<proteinExistence type="predicted"/>
<evidence type="ECO:0000313" key="2">
    <source>
        <dbReference type="EMBL" id="ETN78705.1"/>
    </source>
</evidence>
<accession>W2T9J8</accession>
<evidence type="ECO:0000313" key="3">
    <source>
        <dbReference type="Proteomes" id="UP000053676"/>
    </source>
</evidence>
<evidence type="ECO:0000256" key="1">
    <source>
        <dbReference type="SAM" id="MobiDB-lite"/>
    </source>
</evidence>
<dbReference type="AlphaFoldDB" id="W2T9J8"/>
<organism evidence="2 3">
    <name type="scientific">Necator americanus</name>
    <name type="common">Human hookworm</name>
    <dbReference type="NCBI Taxonomy" id="51031"/>
    <lineage>
        <taxon>Eukaryota</taxon>
        <taxon>Metazoa</taxon>
        <taxon>Ecdysozoa</taxon>
        <taxon>Nematoda</taxon>
        <taxon>Chromadorea</taxon>
        <taxon>Rhabditida</taxon>
        <taxon>Rhabditina</taxon>
        <taxon>Rhabditomorpha</taxon>
        <taxon>Strongyloidea</taxon>
        <taxon>Ancylostomatidae</taxon>
        <taxon>Bunostominae</taxon>
        <taxon>Necator</taxon>
    </lineage>
</organism>
<feature type="region of interest" description="Disordered" evidence="1">
    <location>
        <begin position="1"/>
        <end position="21"/>
    </location>
</feature>
<feature type="region of interest" description="Disordered" evidence="1">
    <location>
        <begin position="43"/>
        <end position="72"/>
    </location>
</feature>
<gene>
    <name evidence="2" type="ORF">NECAME_02853</name>
</gene>
<dbReference type="EMBL" id="KI659793">
    <property type="protein sequence ID" value="ETN78705.1"/>
    <property type="molecule type" value="Genomic_DNA"/>
</dbReference>
<name>W2T9J8_NECAM</name>
<feature type="compositionally biased region" description="Basic and acidic residues" evidence="1">
    <location>
        <begin position="43"/>
        <end position="62"/>
    </location>
</feature>
<sequence>MNEGTSRPHGGRRAFSVGVQKPMIGPRSIVCQRGQIQNANDWQREMGAHGVDSNDKNADAGEARTSNTVQNN</sequence>
<reference evidence="3" key="1">
    <citation type="journal article" date="2014" name="Nat. Genet.">
        <title>Genome of the human hookworm Necator americanus.</title>
        <authorList>
            <person name="Tang Y.T."/>
            <person name="Gao X."/>
            <person name="Rosa B.A."/>
            <person name="Abubucker S."/>
            <person name="Hallsworth-Pepin K."/>
            <person name="Martin J."/>
            <person name="Tyagi R."/>
            <person name="Heizer E."/>
            <person name="Zhang X."/>
            <person name="Bhonagiri-Palsikar V."/>
            <person name="Minx P."/>
            <person name="Warren W.C."/>
            <person name="Wang Q."/>
            <person name="Zhan B."/>
            <person name="Hotez P.J."/>
            <person name="Sternberg P.W."/>
            <person name="Dougall A."/>
            <person name="Gaze S.T."/>
            <person name="Mulvenna J."/>
            <person name="Sotillo J."/>
            <person name="Ranganathan S."/>
            <person name="Rabelo E.M."/>
            <person name="Wilson R.K."/>
            <person name="Felgner P.L."/>
            <person name="Bethony J."/>
            <person name="Hawdon J.M."/>
            <person name="Gasser R.B."/>
            <person name="Loukas A."/>
            <person name="Mitreva M."/>
        </authorList>
    </citation>
    <scope>NUCLEOTIDE SEQUENCE [LARGE SCALE GENOMIC DNA]</scope>
</reference>
<dbReference type="Proteomes" id="UP000053676">
    <property type="component" value="Unassembled WGS sequence"/>
</dbReference>
<dbReference type="KEGG" id="nai:NECAME_02853"/>
<keyword evidence="3" id="KW-1185">Reference proteome</keyword>
<protein>
    <submittedName>
        <fullName evidence="2">Uncharacterized protein</fullName>
    </submittedName>
</protein>